<keyword evidence="2" id="KW-1185">Reference proteome</keyword>
<organism evidence="1 2">
    <name type="scientific">Psylliodes chrysocephalus</name>
    <dbReference type="NCBI Taxonomy" id="3402493"/>
    <lineage>
        <taxon>Eukaryota</taxon>
        <taxon>Metazoa</taxon>
        <taxon>Ecdysozoa</taxon>
        <taxon>Arthropoda</taxon>
        <taxon>Hexapoda</taxon>
        <taxon>Insecta</taxon>
        <taxon>Pterygota</taxon>
        <taxon>Neoptera</taxon>
        <taxon>Endopterygota</taxon>
        <taxon>Coleoptera</taxon>
        <taxon>Polyphaga</taxon>
        <taxon>Cucujiformia</taxon>
        <taxon>Chrysomeloidea</taxon>
        <taxon>Chrysomelidae</taxon>
        <taxon>Galerucinae</taxon>
        <taxon>Alticini</taxon>
        <taxon>Psylliodes</taxon>
    </lineage>
</organism>
<accession>A0A9P0CIZ0</accession>
<dbReference type="OrthoDB" id="6773164at2759"/>
<protein>
    <submittedName>
        <fullName evidence="1">Uncharacterized protein</fullName>
    </submittedName>
</protein>
<dbReference type="Proteomes" id="UP001153636">
    <property type="component" value="Chromosome 10"/>
</dbReference>
<evidence type="ECO:0000313" key="1">
    <source>
        <dbReference type="EMBL" id="CAH1100720.1"/>
    </source>
</evidence>
<dbReference type="EMBL" id="OV651822">
    <property type="protein sequence ID" value="CAH1100720.1"/>
    <property type="molecule type" value="Genomic_DNA"/>
</dbReference>
<proteinExistence type="predicted"/>
<sequence length="149" mass="17087">MCQEISTGVCKDDLALKAPGKMSHSRWLNTANRFLRLYVATNENEPSQNLEIIVKVYAVCWFEIKCHYACKDSARHLFSIISKSPYLPEEIKKVIDPVIERNGSVGHPENLLIAMLRDDSKHIRELALRRILKYRSTAKNRGCQNISSK</sequence>
<dbReference type="PANTHER" id="PTHR46409">
    <property type="entry name" value="HTH PSQ-TYPE DOMAIN-CONTAINING PROTEIN"/>
    <property type="match status" value="1"/>
</dbReference>
<name>A0A9P0CIZ0_9CUCU</name>
<reference evidence="1" key="1">
    <citation type="submission" date="2022-01" db="EMBL/GenBank/DDBJ databases">
        <authorList>
            <person name="King R."/>
        </authorList>
    </citation>
    <scope>NUCLEOTIDE SEQUENCE</scope>
</reference>
<gene>
    <name evidence="1" type="ORF">PSYICH_LOCUS2222</name>
</gene>
<dbReference type="PANTHER" id="PTHR46409:SF1">
    <property type="entry name" value="HTH PSQ-TYPE DOMAIN-CONTAINING PROTEIN"/>
    <property type="match status" value="1"/>
</dbReference>
<evidence type="ECO:0000313" key="2">
    <source>
        <dbReference type="Proteomes" id="UP001153636"/>
    </source>
</evidence>
<dbReference type="AlphaFoldDB" id="A0A9P0CIZ0"/>